<keyword evidence="1" id="KW-0805">Transcription regulation</keyword>
<dbReference type="SMART" id="SM00342">
    <property type="entry name" value="HTH_ARAC"/>
    <property type="match status" value="1"/>
</dbReference>
<dbReference type="SUPFAM" id="SSF46689">
    <property type="entry name" value="Homeodomain-like"/>
    <property type="match status" value="2"/>
</dbReference>
<dbReference type="Pfam" id="PF02311">
    <property type="entry name" value="AraC_binding"/>
    <property type="match status" value="1"/>
</dbReference>
<feature type="domain" description="HTH araC/xylS-type" evidence="4">
    <location>
        <begin position="217"/>
        <end position="321"/>
    </location>
</feature>
<accession>A0A1A5YK77</accession>
<dbReference type="InterPro" id="IPR037923">
    <property type="entry name" value="HTH-like"/>
</dbReference>
<comment type="caution">
    <text evidence="5">The sequence shown here is derived from an EMBL/GenBank/DDBJ whole genome shotgun (WGS) entry which is preliminary data.</text>
</comment>
<dbReference type="GO" id="GO:0003700">
    <property type="term" value="F:DNA-binding transcription factor activity"/>
    <property type="evidence" value="ECO:0007669"/>
    <property type="project" value="InterPro"/>
</dbReference>
<dbReference type="AlphaFoldDB" id="A0A1A5YK77"/>
<evidence type="ECO:0000259" key="4">
    <source>
        <dbReference type="PROSITE" id="PS01124"/>
    </source>
</evidence>
<dbReference type="InterPro" id="IPR018060">
    <property type="entry name" value="HTH_AraC"/>
</dbReference>
<protein>
    <recommendedName>
        <fullName evidence="4">HTH araC/xylS-type domain-containing protein</fullName>
    </recommendedName>
</protein>
<dbReference type="EMBL" id="LYPA01000052">
    <property type="protein sequence ID" value="OBR65795.1"/>
    <property type="molecule type" value="Genomic_DNA"/>
</dbReference>
<gene>
    <name evidence="5" type="ORF">A7K91_17310</name>
</gene>
<dbReference type="SUPFAM" id="SSF51215">
    <property type="entry name" value="Regulatory protein AraC"/>
    <property type="match status" value="1"/>
</dbReference>
<dbReference type="PANTHER" id="PTHR43280">
    <property type="entry name" value="ARAC-FAMILY TRANSCRIPTIONAL REGULATOR"/>
    <property type="match status" value="1"/>
</dbReference>
<evidence type="ECO:0000256" key="2">
    <source>
        <dbReference type="ARBA" id="ARBA00023125"/>
    </source>
</evidence>
<dbReference type="Proteomes" id="UP000092024">
    <property type="component" value="Unassembled WGS sequence"/>
</dbReference>
<reference evidence="5 6" key="1">
    <citation type="submission" date="2016-05" db="EMBL/GenBank/DDBJ databases">
        <title>Paenibacillus oryzae. sp. nov., isolated from the rice root.</title>
        <authorList>
            <person name="Zhang J."/>
            <person name="Zhang X."/>
        </authorList>
    </citation>
    <scope>NUCLEOTIDE SEQUENCE [LARGE SCALE GENOMIC DNA]</scope>
    <source>
        <strain evidence="5 6">1DrF-4</strain>
    </source>
</reference>
<evidence type="ECO:0000256" key="1">
    <source>
        <dbReference type="ARBA" id="ARBA00023015"/>
    </source>
</evidence>
<dbReference type="STRING" id="1844972.A7K91_17310"/>
<keyword evidence="6" id="KW-1185">Reference proteome</keyword>
<evidence type="ECO:0000313" key="5">
    <source>
        <dbReference type="EMBL" id="OBR65795.1"/>
    </source>
</evidence>
<dbReference type="InterPro" id="IPR009057">
    <property type="entry name" value="Homeodomain-like_sf"/>
</dbReference>
<keyword evidence="2" id="KW-0238">DNA-binding</keyword>
<proteinExistence type="predicted"/>
<dbReference type="PROSITE" id="PS01124">
    <property type="entry name" value="HTH_ARAC_FAMILY_2"/>
    <property type="match status" value="1"/>
</dbReference>
<dbReference type="Gene3D" id="1.10.10.60">
    <property type="entry name" value="Homeodomain-like"/>
    <property type="match status" value="2"/>
</dbReference>
<dbReference type="InterPro" id="IPR003313">
    <property type="entry name" value="AraC-bd"/>
</dbReference>
<dbReference type="Gene3D" id="2.60.120.10">
    <property type="entry name" value="Jelly Rolls"/>
    <property type="match status" value="1"/>
</dbReference>
<evidence type="ECO:0000256" key="3">
    <source>
        <dbReference type="ARBA" id="ARBA00023163"/>
    </source>
</evidence>
<dbReference type="InterPro" id="IPR014710">
    <property type="entry name" value="RmlC-like_jellyroll"/>
</dbReference>
<sequence>MPKTKPDAKSPVLSEYRQPDLRLSLQLFAPHARKVLPGWSYERHQHPLFELNMVMEGQQLCETDKDSFVMGPGELILLKPDEYHACSAVGSSAMRYCCIHFEVDEPSLRQALCSIASTRHKAGSPLADALSPVMCKAAGKIAAHVEPASQHGKPGEAAHAAVGNELAAARNEGASRWSVLALAFELMTSLGAIMENPPPGLLSDSAGGNGLASRIADQLAKLVEERQSADQADAAHGGIADISRELGYSVAYCNRVFKGVFGMSPRQYLSTLLLREAKLMLLNRQLTIDVISERLGYRDVSQFSKQFKRWTNVSPSQFRQMLG</sequence>
<dbReference type="RefSeq" id="WP_068682650.1">
    <property type="nucleotide sequence ID" value="NZ_LYPA01000052.1"/>
</dbReference>
<dbReference type="Pfam" id="PF12833">
    <property type="entry name" value="HTH_18"/>
    <property type="match status" value="1"/>
</dbReference>
<dbReference type="GO" id="GO:0043565">
    <property type="term" value="F:sequence-specific DNA binding"/>
    <property type="evidence" value="ECO:0007669"/>
    <property type="project" value="InterPro"/>
</dbReference>
<dbReference type="PANTHER" id="PTHR43280:SF2">
    <property type="entry name" value="HTH-TYPE TRANSCRIPTIONAL REGULATOR EXSA"/>
    <property type="match status" value="1"/>
</dbReference>
<organism evidence="5 6">
    <name type="scientific">Paenibacillus oryzae</name>
    <dbReference type="NCBI Taxonomy" id="1844972"/>
    <lineage>
        <taxon>Bacteria</taxon>
        <taxon>Bacillati</taxon>
        <taxon>Bacillota</taxon>
        <taxon>Bacilli</taxon>
        <taxon>Bacillales</taxon>
        <taxon>Paenibacillaceae</taxon>
        <taxon>Paenibacillus</taxon>
    </lineage>
</organism>
<evidence type="ECO:0000313" key="6">
    <source>
        <dbReference type="Proteomes" id="UP000092024"/>
    </source>
</evidence>
<keyword evidence="3" id="KW-0804">Transcription</keyword>
<name>A0A1A5YK77_9BACL</name>